<dbReference type="OrthoDB" id="6600403at2759"/>
<dbReference type="RefSeq" id="XP_025416840.1">
    <property type="nucleotide sequence ID" value="XM_025561055.1"/>
</dbReference>
<dbReference type="PANTHER" id="PTHR45749:SF21">
    <property type="entry name" value="DUF4371 DOMAIN-CONTAINING PROTEIN"/>
    <property type="match status" value="1"/>
</dbReference>
<dbReference type="AlphaFoldDB" id="A0A8B8G2G6"/>
<organism evidence="1 2">
    <name type="scientific">Sipha flava</name>
    <name type="common">yellow sugarcane aphid</name>
    <dbReference type="NCBI Taxonomy" id="143950"/>
    <lineage>
        <taxon>Eukaryota</taxon>
        <taxon>Metazoa</taxon>
        <taxon>Ecdysozoa</taxon>
        <taxon>Arthropoda</taxon>
        <taxon>Hexapoda</taxon>
        <taxon>Insecta</taxon>
        <taxon>Pterygota</taxon>
        <taxon>Neoptera</taxon>
        <taxon>Paraneoptera</taxon>
        <taxon>Hemiptera</taxon>
        <taxon>Sternorrhyncha</taxon>
        <taxon>Aphidomorpha</taxon>
        <taxon>Aphidoidea</taxon>
        <taxon>Aphididae</taxon>
        <taxon>Sipha</taxon>
    </lineage>
</organism>
<proteinExistence type="predicted"/>
<accession>A0A8B8G2G6</accession>
<keyword evidence="1" id="KW-1185">Reference proteome</keyword>
<evidence type="ECO:0000313" key="1">
    <source>
        <dbReference type="Proteomes" id="UP000694846"/>
    </source>
</evidence>
<sequence length="177" mass="20323">MHLVMNKYHLLYDMLFFILEVTGEVHERLLAVKESPITSGKKLYDIFVNVMEAENLNWKEELVGQSYDGASNMRGNYYGLQVHIKEESPQALFVWCHSHRLALVVKQAVSCNSNAVDLFGNLETLYVFLWCSKKRAAIFREIQIECDNMEGKYNPLHAVKRVSTTCWSSHAAALHVV</sequence>
<evidence type="ECO:0000313" key="2">
    <source>
        <dbReference type="RefSeq" id="XP_025416840.1"/>
    </source>
</evidence>
<gene>
    <name evidence="2" type="primary">LOC112688039</name>
</gene>
<dbReference type="Proteomes" id="UP000694846">
    <property type="component" value="Unplaced"/>
</dbReference>
<dbReference type="GeneID" id="112688039"/>
<reference evidence="2" key="1">
    <citation type="submission" date="2025-08" db="UniProtKB">
        <authorList>
            <consortium name="RefSeq"/>
        </authorList>
    </citation>
    <scope>IDENTIFICATION</scope>
    <source>
        <tissue evidence="2">Whole body</tissue>
    </source>
</reference>
<protein>
    <submittedName>
        <fullName evidence="2">Zinc finger MYM-type protein 6-like isoform X1</fullName>
    </submittedName>
</protein>
<name>A0A8B8G2G6_9HEMI</name>
<dbReference type="PANTHER" id="PTHR45749">
    <property type="match status" value="1"/>
</dbReference>